<dbReference type="FlyBase" id="FBgn0261624">
    <property type="gene designation" value="I-3"/>
</dbReference>
<feature type="compositionally biased region" description="Basic and acidic residues" evidence="3">
    <location>
        <begin position="187"/>
        <end position="201"/>
    </location>
</feature>
<proteinExistence type="evidence at transcript level"/>
<dbReference type="AlphaFoldDB" id="Q9VRC5"/>
<reference evidence="4 7" key="9">
    <citation type="journal article" date="2007" name="Science">
        <title>The Release 5.1 annotation of Drosophila melanogaster heterochromatin.</title>
        <authorList>
            <person name="Smith C.D."/>
            <person name="Shu S."/>
            <person name="Mungall C.J."/>
            <person name="Karpen G.H."/>
        </authorList>
    </citation>
    <scope>NUCLEOTIDE SEQUENCE [LARGE SCALE GENOMIC DNA]</scope>
    <source>
        <strain evidence="7">Berkeley</strain>
    </source>
</reference>
<dbReference type="GO" id="GO:0061630">
    <property type="term" value="F:ubiquitin protein ligase activity"/>
    <property type="evidence" value="ECO:0000250"/>
    <property type="project" value="FlyBase"/>
</dbReference>
<dbReference type="Bgee" id="FBgn0261624">
    <property type="expression patterns" value="Expressed in lamina monopolar neuron L4 (Drosophila) in insect head and 21 other cell types or tissues"/>
</dbReference>
<dbReference type="PANTHER" id="PTHR20835:SF0">
    <property type="entry name" value="E3 UBIQUITIN-PROTEIN LIGASE PPP1R11"/>
    <property type="match status" value="1"/>
</dbReference>
<reference evidence="4" key="11">
    <citation type="journal article" date="2015" name="G3 (Bethesda)">
        <title>Gene Model Annotations for Drosophila melanogaster: Impact of High-Throughput Data.</title>
        <authorList>
            <consortium name="FlyBase Consortium"/>
            <person name="Matthews B.B."/>
            <person name="Dos Santos G."/>
            <person name="Crosby M.A."/>
            <person name="Emmert D.B."/>
            <person name="St Pierre S.E."/>
            <person name="Gramates L.S."/>
            <person name="Zhou P."/>
            <person name="Schroeder A.J."/>
            <person name="Falls K."/>
            <person name="Strelets V."/>
            <person name="Russo S.M."/>
            <person name="Gelbart W.M."/>
            <person name="null"/>
        </authorList>
    </citation>
    <scope>NUCLEOTIDE SEQUENCE</scope>
</reference>
<keyword evidence="7" id="KW-1185">Reference proteome</keyword>
<evidence type="ECO:0000313" key="6">
    <source>
        <dbReference type="FlyBase" id="FBgn0261624"/>
    </source>
</evidence>
<dbReference type="BioGRID-ORCS" id="33068">
    <property type="hits" value="0 hits in 1 CRISPR screen"/>
</dbReference>
<dbReference type="SMR" id="Q9VRC5"/>
<dbReference type="Pfam" id="PF07491">
    <property type="entry name" value="PPI_Ypi1"/>
    <property type="match status" value="1"/>
</dbReference>
<name>Q9VRC5_DROME</name>
<reference evidence="4" key="15">
    <citation type="submission" date="2024-06" db="EMBL/GenBank/DDBJ databases">
        <title>Drosophila melanogaster release 4 sequence.</title>
        <authorList>
            <consortium name="Berkeley Drosophila Genome Project"/>
            <person name="Celniker S."/>
            <person name="Carlson J."/>
            <person name="Wan K."/>
            <person name="Pfeiffer B."/>
            <person name="Frise E."/>
            <person name="George R."/>
            <person name="Hoskins R."/>
            <person name="Stapleton M."/>
            <person name="Pacleb J."/>
            <person name="Park S."/>
            <person name="Svirskas R."/>
            <person name="Smith E."/>
            <person name="Yu C."/>
            <person name="Rubin G."/>
        </authorList>
    </citation>
    <scope>NUCLEOTIDE SEQUENCE</scope>
</reference>
<feature type="region of interest" description="Disordered" evidence="3">
    <location>
        <begin position="1"/>
        <end position="29"/>
    </location>
</feature>
<evidence type="ECO:0000256" key="3">
    <source>
        <dbReference type="SAM" id="MobiDB-lite"/>
    </source>
</evidence>
<reference evidence="4 7" key="7">
    <citation type="journal article" date="2005" name="PLoS Comput. Biol.">
        <title>Combined evidence annotation of transposable elements in genome sequences.</title>
        <authorList>
            <person name="Quesneville H."/>
            <person name="Bergman C.M."/>
            <person name="Andrieu O."/>
            <person name="Autard D."/>
            <person name="Nouaud D."/>
            <person name="Ashburner M."/>
            <person name="Anxolabehere D."/>
        </authorList>
    </citation>
    <scope>NUCLEOTIDE SEQUENCE [LARGE SCALE GENOMIC DNA]</scope>
    <source>
        <strain evidence="7">Berkeley</strain>
    </source>
</reference>
<feature type="compositionally biased region" description="Polar residues" evidence="3">
    <location>
        <begin position="1"/>
        <end position="14"/>
    </location>
</feature>
<dbReference type="PaxDb" id="7227-FBpp0292096"/>
<evidence type="ECO:0000256" key="1">
    <source>
        <dbReference type="ARBA" id="ARBA00021994"/>
    </source>
</evidence>
<reference evidence="4" key="12">
    <citation type="journal article" date="2015" name="G3 (Bethesda)">
        <title>Gene Model Annotations for Drosophila melanogaster: The Rule-Benders.</title>
        <authorList>
            <consortium name="FlyBase Consortium"/>
            <person name="Crosby M.A."/>
            <person name="Gramates L.S."/>
            <person name="Dos Santos G."/>
            <person name="Matthews B.B."/>
            <person name="St Pierre S.E."/>
            <person name="Zhou P."/>
            <person name="Schroeder A.J."/>
            <person name="Falls K."/>
            <person name="Emmert D.B."/>
            <person name="Russo S.M."/>
            <person name="Gelbart W.M."/>
            <person name="null"/>
        </authorList>
    </citation>
    <scope>NUCLEOTIDE SEQUENCE</scope>
</reference>
<reference evidence="4 7" key="5">
    <citation type="journal article" date="2002" name="Genome Biol.">
        <title>Heterochromatic sequences in a Drosophila whole-genome shotgun assembly.</title>
        <authorList>
            <person name="Hoskins R.A."/>
            <person name="Smith C.D."/>
            <person name="Carlson J.W."/>
            <person name="Carvalho A.B."/>
            <person name="Halpern A."/>
            <person name="Kaminker J.S."/>
            <person name="Kennedy C."/>
            <person name="Mungall C.J."/>
            <person name="Sullivan B.A."/>
            <person name="Sutton G.G."/>
            <person name="Yasuhara J.C."/>
            <person name="Wakimoto B.T."/>
            <person name="Myers E.W."/>
            <person name="Celniker S.E."/>
            <person name="Rubin G.M."/>
            <person name="Karpen G.H."/>
        </authorList>
    </citation>
    <scope>NUCLEOTIDE SEQUENCE [LARGE SCALE GENOMIC DNA]</scope>
    <source>
        <strain evidence="7">Berkeley</strain>
    </source>
</reference>
<dbReference type="VEuPathDB" id="VectorBase:FBgn0261624"/>
<dbReference type="IntAct" id="Q9VRC5">
    <property type="interactions" value="4"/>
</dbReference>
<dbReference type="EMBL" id="BT011553">
    <property type="protein sequence ID" value="AAS15689.1"/>
    <property type="molecule type" value="mRNA"/>
</dbReference>
<dbReference type="CTD" id="33068"/>
<evidence type="ECO:0000256" key="2">
    <source>
        <dbReference type="ARBA" id="ARBA00031039"/>
    </source>
</evidence>
<reference evidence="4" key="13">
    <citation type="journal article" date="2015" name="Genome Res.">
        <title>The Release 6 reference sequence of the Drosophila melanogaster genome.</title>
        <authorList>
            <person name="Hoskins R.A."/>
            <person name="Carlson J.W."/>
            <person name="Wan K.H."/>
            <person name="Park S."/>
            <person name="Mendez I."/>
            <person name="Galle S.E."/>
            <person name="Booth B.W."/>
            <person name="Pfeiffer B.D."/>
            <person name="George R.A."/>
            <person name="Svirskas R."/>
            <person name="Krzywinski M."/>
            <person name="Schein J."/>
            <person name="Accardo M.C."/>
            <person name="Damia E."/>
            <person name="Messina G."/>
            <person name="Mendez-Lago M."/>
            <person name="de Pablos B."/>
            <person name="Demakova O.V."/>
            <person name="Andreyeva E.N."/>
            <person name="Boldyreva L.V."/>
            <person name="Marra M."/>
            <person name="Carvalho A.B."/>
            <person name="Dimitri P."/>
            <person name="Villasante A."/>
            <person name="Zhimulev I.F."/>
            <person name="Rubin G.M."/>
            <person name="Karpen G.H."/>
            <person name="Celniker S.E."/>
        </authorList>
    </citation>
    <scope>NUCLEOTIDE SEQUENCE</scope>
</reference>
<dbReference type="FunCoup" id="Q9VRC5">
    <property type="interactions" value="17"/>
</dbReference>
<accession>Q6NMV2</accession>
<reference evidence="7" key="4">
    <citation type="journal article" date="2002" name="Genome Biol.">
        <title>The transposable elements of the Drosophila melanogaster euchromatin: a genomics perspective.</title>
        <authorList>
            <person name="Kaminker J.S."/>
            <person name="Bergman C.M."/>
            <person name="Kronmiller B."/>
            <person name="Carlson J."/>
            <person name="Svirskas R."/>
            <person name="Patel S."/>
            <person name="Frise E."/>
            <person name="Wheeler D.A."/>
            <person name="Lewis S.E."/>
            <person name="Rubin G.M."/>
            <person name="Ashburner M."/>
            <person name="Celniker S.E."/>
        </authorList>
    </citation>
    <scope>NUCLEOTIDE SEQUENCE [LARGE SCALE GENOMIC DNA]</scope>
    <source>
        <strain evidence="7">Berkeley</strain>
    </source>
</reference>
<evidence type="ECO:0000313" key="5">
    <source>
        <dbReference type="EMBL" id="AAS15689.1"/>
    </source>
</evidence>
<evidence type="ECO:0000313" key="7">
    <source>
        <dbReference type="Proteomes" id="UP000000803"/>
    </source>
</evidence>
<dbReference type="eggNOG" id="KOG4102">
    <property type="taxonomic scope" value="Eukaryota"/>
</dbReference>
<dbReference type="DNASU" id="33068"/>
<reference evidence="5" key="6">
    <citation type="submission" date="2004-02" db="EMBL/GenBank/DDBJ databases">
        <authorList>
            <person name="Stapleton M."/>
            <person name="Carlson J."/>
            <person name="Chavez C."/>
            <person name="Frise E."/>
            <person name="George R."/>
            <person name="Pacleb J."/>
            <person name="Park S."/>
            <person name="Wan K."/>
            <person name="Yu C."/>
            <person name="Rubin G.M."/>
            <person name="Celniker S."/>
        </authorList>
    </citation>
    <scope>NUCLEOTIDE SEQUENCE</scope>
</reference>
<dbReference type="STRING" id="7227.FBpp0292096"/>
<organism evidence="4 7">
    <name type="scientific">Drosophila melanogaster</name>
    <name type="common">Fruit fly</name>
    <dbReference type="NCBI Taxonomy" id="7227"/>
    <lineage>
        <taxon>Eukaryota</taxon>
        <taxon>Metazoa</taxon>
        <taxon>Ecdysozoa</taxon>
        <taxon>Arthropoda</taxon>
        <taxon>Hexapoda</taxon>
        <taxon>Insecta</taxon>
        <taxon>Pterygota</taxon>
        <taxon>Neoptera</taxon>
        <taxon>Endopterygota</taxon>
        <taxon>Diptera</taxon>
        <taxon>Brachycera</taxon>
        <taxon>Muscomorpha</taxon>
        <taxon>Ephydroidea</taxon>
        <taxon>Drosophilidae</taxon>
        <taxon>Drosophila</taxon>
        <taxon>Sophophora</taxon>
    </lineage>
</organism>
<dbReference type="InterPro" id="IPR011107">
    <property type="entry name" value="PPI_Ypi1"/>
</dbReference>
<dbReference type="GO" id="GO:0004865">
    <property type="term" value="F:protein serine/threonine phosphatase inhibitor activity"/>
    <property type="evidence" value="ECO:0000318"/>
    <property type="project" value="GO_Central"/>
</dbReference>
<reference evidence="4 7" key="1">
    <citation type="journal article" date="2000" name="Science">
        <title>The genome sequence of Drosophila melanogaster.</title>
        <authorList>
            <person name="Adams M.D."/>
            <person name="Celniker S.E."/>
            <person name="Holt R.A."/>
            <person name="Evans C.A."/>
            <person name="Gocayne J.D."/>
            <person name="Amanatides P.G."/>
            <person name="Scherer S.E."/>
            <person name="Li P.W."/>
            <person name="Hoskins R.A."/>
            <person name="Galle R.F."/>
            <person name="George R.A."/>
            <person name="Lewis S.E."/>
            <person name="Richards S."/>
            <person name="Ashburner M."/>
            <person name="Henderson S.N."/>
            <person name="Sutton G.G."/>
            <person name="Wortman J.R."/>
            <person name="Yandell M.D."/>
            <person name="Zhang Q."/>
            <person name="Chen L.X."/>
            <person name="Brandon R.C."/>
            <person name="Rogers Y.H."/>
            <person name="Blazej R.G."/>
            <person name="Champe M."/>
            <person name="Pfeiffer B.D."/>
            <person name="Wan K.H."/>
            <person name="Doyle C."/>
            <person name="Baxter E.G."/>
            <person name="Helt G."/>
            <person name="Nelson C.R."/>
            <person name="Gabor G.L."/>
            <person name="Abril J.F."/>
            <person name="Agbayani A."/>
            <person name="An H.J."/>
            <person name="Andrews-Pfannkoch C."/>
            <person name="Baldwin D."/>
            <person name="Ballew R.M."/>
            <person name="Basu A."/>
            <person name="Baxendale J."/>
            <person name="Bayraktaroglu L."/>
            <person name="Beasley E.M."/>
            <person name="Beeson K.Y."/>
            <person name="Benos P.V."/>
            <person name="Berman B.P."/>
            <person name="Bhandari D."/>
            <person name="Bolshakov S."/>
            <person name="Borkova D."/>
            <person name="Botchan M.R."/>
            <person name="Bouck J."/>
            <person name="Brokstein P."/>
            <person name="Brottier P."/>
            <person name="Burtis K.C."/>
            <person name="Busam D.A."/>
            <person name="Butler H."/>
            <person name="Cadieu E."/>
            <person name="Center A."/>
            <person name="Chandra I."/>
            <person name="Cherry J.M."/>
            <person name="Cawley S."/>
            <person name="Dahlke C."/>
            <person name="Davenport L.B."/>
            <person name="Davies P."/>
            <person name="de Pablos B."/>
            <person name="Delcher A."/>
            <person name="Deng Z."/>
            <person name="Mays A.D."/>
            <person name="Dew I."/>
            <person name="Dietz S.M."/>
            <person name="Dodson K."/>
            <person name="Doup L.E."/>
            <person name="Downes M."/>
            <person name="Dugan-Rocha S."/>
            <person name="Dunkov B.C."/>
            <person name="Dunn P."/>
            <person name="Durbin K.J."/>
            <person name="Evangelista C.C."/>
            <person name="Ferraz C."/>
            <person name="Ferriera S."/>
            <person name="Fleischmann W."/>
            <person name="Fosler C."/>
            <person name="Gabrielian A.E."/>
            <person name="Garg N.S."/>
            <person name="Gelbart W.M."/>
            <person name="Glasser K."/>
            <person name="Glodek A."/>
            <person name="Gong F."/>
            <person name="Gorrell J.H."/>
            <person name="Gu Z."/>
            <person name="Guan P."/>
            <person name="Harris M."/>
            <person name="Harris N.L."/>
            <person name="Harvey D."/>
            <person name="Heiman T.J."/>
            <person name="Hernandez J.R."/>
            <person name="Houck J."/>
            <person name="Hostin D."/>
            <person name="Houston K.A."/>
            <person name="Howland T.J."/>
            <person name="Wei M.H."/>
            <person name="Ibegwam C."/>
            <person name="Jalali M."/>
            <person name="Kalush F."/>
            <person name="Karpen G.H."/>
            <person name="Ke Z."/>
            <person name="Kennison J.A."/>
            <person name="Ketchum K.A."/>
            <person name="Kimmel B.E."/>
            <person name="Kodira C.D."/>
            <person name="Kraft C."/>
            <person name="Kravitz S."/>
            <person name="Kulp D."/>
            <person name="Lai Z."/>
            <person name="Lasko P."/>
            <person name="Lei Y."/>
            <person name="Levitsky A.A."/>
            <person name="Li J."/>
            <person name="Li Z."/>
            <person name="Liang Y."/>
            <person name="Lin X."/>
            <person name="Liu X."/>
            <person name="Mattei B."/>
            <person name="McIntosh T.C."/>
            <person name="McLeod M.P."/>
            <person name="McPherson D."/>
            <person name="Merkulov G."/>
            <person name="Milshina N.V."/>
            <person name="Mobarry C."/>
            <person name="Morris J."/>
            <person name="Moshrefi A."/>
            <person name="Mount S.M."/>
            <person name="Moy M."/>
            <person name="Murphy B."/>
            <person name="Murphy L."/>
            <person name="Muzny D.M."/>
            <person name="Nelson D.L."/>
            <person name="Nelson D.R."/>
            <person name="Nelson K.A."/>
            <person name="Nixon K."/>
            <person name="Nusskern D.R."/>
            <person name="Pacleb J.M."/>
            <person name="Palazzolo M."/>
            <person name="Pittman G.S."/>
            <person name="Pan S."/>
            <person name="Pollard J."/>
            <person name="Puri V."/>
            <person name="Reese M.G."/>
            <person name="Reinert K."/>
            <person name="Remington K."/>
            <person name="Saunders R.D."/>
            <person name="Scheeler F."/>
            <person name="Shen H."/>
            <person name="Shue B.C."/>
            <person name="Siden-Kiamos I."/>
            <person name="Simpson M."/>
            <person name="Skupski M.P."/>
            <person name="Smith T."/>
            <person name="Spier E."/>
            <person name="Spradling A.C."/>
            <person name="Stapleton M."/>
            <person name="Strong R."/>
            <person name="Sun E."/>
            <person name="Svirskas R."/>
            <person name="Tector C."/>
            <person name="Turner R."/>
            <person name="Venter E."/>
            <person name="Wang A.H."/>
            <person name="Wang X."/>
            <person name="Wang Z.Y."/>
            <person name="Wassarman D.A."/>
            <person name="Weinstock G.M."/>
            <person name="Weissenbach J."/>
            <person name="Williams S.M."/>
            <person name="WoodageT"/>
            <person name="Worley K.C."/>
            <person name="Wu D."/>
            <person name="Yang S."/>
            <person name="Yao Q.A."/>
            <person name="Ye J."/>
            <person name="Yeh R.F."/>
            <person name="Zaveri J.S."/>
            <person name="Zhan M."/>
            <person name="Zhang G."/>
            <person name="Zhao Q."/>
            <person name="Zheng L."/>
            <person name="Zheng X.H."/>
            <person name="Zhong F.N."/>
            <person name="Zhong W."/>
            <person name="Zhou X."/>
            <person name="Zhu S."/>
            <person name="Zhu X."/>
            <person name="Smith H.O."/>
            <person name="Gibbs R.A."/>
            <person name="Myers E.W."/>
            <person name="Rubin G.M."/>
            <person name="Venter J.C."/>
        </authorList>
    </citation>
    <scope>NUCLEOTIDE SEQUENCE [LARGE SCALE GENOMIC DNA]</scope>
    <source>
        <strain evidence="7">Berkeley</strain>
    </source>
</reference>
<protein>
    <recommendedName>
        <fullName evidence="1">E3 ubiquitin-protein ligase PPP1R11</fullName>
    </recommendedName>
    <alternativeName>
        <fullName evidence="2">Protein phosphatase 1 regulatory subunit 11</fullName>
    </alternativeName>
</protein>
<dbReference type="GO" id="GO:0006511">
    <property type="term" value="P:ubiquitin-dependent protein catabolic process"/>
    <property type="evidence" value="ECO:0000250"/>
    <property type="project" value="FlyBase"/>
</dbReference>
<dbReference type="GO" id="GO:0005634">
    <property type="term" value="C:nucleus"/>
    <property type="evidence" value="ECO:0000318"/>
    <property type="project" value="GO_Central"/>
</dbReference>
<reference evidence="7" key="3">
    <citation type="journal article" date="2002" name="Genome Biol.">
        <title>Annotation of the Drosophila melanogaster euchromatic genome: a systematic review.</title>
        <authorList>
            <person name="Misra S."/>
            <person name="Crosby M.A."/>
            <person name="Mungall C.J."/>
            <person name="Matthews B.B."/>
            <person name="Campbell K.S."/>
            <person name="Hradecky P."/>
            <person name="Huang Y."/>
            <person name="Kaminker J.S."/>
            <person name="Millburn G.H."/>
            <person name="Prochnik S.E."/>
            <person name="Smith C.D."/>
            <person name="Tupy J.L."/>
            <person name="Whitfied E.J."/>
            <person name="Bayraktaroglu L."/>
            <person name="Berman B.P."/>
            <person name="Bettencourt B.R."/>
            <person name="Celniker S.E."/>
            <person name="de Grey A.D."/>
            <person name="Drysdale R.A."/>
            <person name="Harris N.L."/>
            <person name="Richter J."/>
            <person name="Russo S."/>
            <person name="Schroeder A.J."/>
            <person name="Shu S.Q."/>
            <person name="Stapleton M."/>
            <person name="Yamada C."/>
            <person name="Ashburner M."/>
            <person name="Gelbart W.M."/>
            <person name="Rubin G.M."/>
            <person name="Lewis S.E."/>
        </authorList>
    </citation>
    <scope>GENOME REANNOTATION</scope>
    <source>
        <strain evidence="7">Berkeley</strain>
    </source>
</reference>
<dbReference type="HOGENOM" id="CLU_098333_1_0_1"/>
<dbReference type="OrthoDB" id="307488at2759"/>
<feature type="region of interest" description="Disordered" evidence="3">
    <location>
        <begin position="167"/>
        <end position="206"/>
    </location>
</feature>
<dbReference type="RefSeq" id="NP_728367.3">
    <property type="nucleotide sequence ID" value="NM_167716.3"/>
</dbReference>
<reference evidence="4 7" key="10">
    <citation type="journal article" date="2007" name="Science">
        <title>Sequence finishing and mapping of Drosophila melanogaster heterochromatin.</title>
        <authorList>
            <person name="Hoskins R.A."/>
            <person name="Carlson J.W."/>
            <person name="Kennedy C."/>
            <person name="Acevedo D."/>
            <person name="Evans-Holm M."/>
            <person name="Frise E."/>
            <person name="Wan K.H."/>
            <person name="Park S."/>
            <person name="Mendez-Lago M."/>
            <person name="Rossi F."/>
            <person name="Villasante A."/>
            <person name="Dimitri P."/>
            <person name="Karpen G.H."/>
            <person name="Celniker S.E."/>
        </authorList>
    </citation>
    <scope>NUCLEOTIDE SEQUENCE [LARGE SCALE GENOMIC DNA]</scope>
    <source>
        <strain evidence="7">Berkeley</strain>
    </source>
</reference>
<dbReference type="KEGG" id="dme:Dmel_CG42707"/>
<accession>Q9VRC5</accession>
<dbReference type="Proteomes" id="UP000000803">
    <property type="component" value="Chromosome X"/>
</dbReference>
<evidence type="ECO:0000313" key="4">
    <source>
        <dbReference type="EMBL" id="AAF50877.4"/>
    </source>
</evidence>
<dbReference type="OMA" id="GCSCCHH"/>
<reference evidence="7" key="2">
    <citation type="journal article" date="2002" name="Genome Biol.">
        <title>Finishing a whole-genome shotgun: release 3 of the Drosophila melanogaster euchromatic genome sequence.</title>
        <authorList>
            <person name="Celniker S.E."/>
            <person name="Wheeler D.A."/>
            <person name="Kronmiller B."/>
            <person name="Carlson J.W."/>
            <person name="Halpern A."/>
            <person name="Patel S."/>
            <person name="Adams M."/>
            <person name="Champe M."/>
            <person name="Dugan S.P."/>
            <person name="Frise E."/>
            <person name="Hodgson A."/>
            <person name="George R.A."/>
            <person name="Hoskins R.A."/>
            <person name="Laverty T."/>
            <person name="Muzny D.M."/>
            <person name="Nelson C.R."/>
            <person name="Pacleb J.M."/>
            <person name="Park S."/>
            <person name="Pfeiffer B.D."/>
            <person name="Richards S."/>
            <person name="Sodergren E.J."/>
            <person name="Svirskas R."/>
            <person name="Tabor P.E."/>
            <person name="Wan K."/>
            <person name="Stapleton M."/>
            <person name="Sutton G.G."/>
            <person name="Venter C."/>
            <person name="Weinstock G."/>
            <person name="Scherer S.E."/>
            <person name="Myers E.W."/>
            <person name="Gibbs R.A."/>
            <person name="Rubin G.M."/>
        </authorList>
    </citation>
    <scope>NUCLEOTIDE SEQUENCE [LARGE SCALE GENOMIC DNA]</scope>
    <source>
        <strain evidence="7">Berkeley</strain>
    </source>
</reference>
<reference evidence="4" key="14">
    <citation type="submission" date="2023-12" db="EMBL/GenBank/DDBJ databases">
        <authorList>
            <consortium name="FlyBase"/>
        </authorList>
    </citation>
    <scope>NUCLEOTIDE SEQUENCE</scope>
</reference>
<gene>
    <name evidence="4 6" type="primary">I-3</name>
    <name evidence="4" type="synonym">CG11233</name>
    <name evidence="4" type="synonym">Dmel\CG42707</name>
    <name evidence="6" type="synonym">l(1)19Ec</name>
    <name evidence="6" type="synonym">Npc1b</name>
    <name evidence="6" type="ORF">CG42707</name>
    <name evidence="4" type="ORF">Dmel_CG42707</name>
</gene>
<dbReference type="GeneID" id="33068"/>
<dbReference type="EMBL" id="AE014298">
    <property type="protein sequence ID" value="AAF50877.4"/>
    <property type="molecule type" value="Genomic_DNA"/>
</dbReference>
<reference evidence="4" key="8">
    <citation type="submission" date="2006-08" db="EMBL/GenBank/DDBJ databases">
        <authorList>
            <person name="Celniker S."/>
            <person name="Carlson J."/>
            <person name="Wan K."/>
            <person name="Frise E."/>
            <person name="Hoskins R."/>
            <person name="Park S."/>
            <person name="Svirskas R."/>
            <person name="Rubin G."/>
        </authorList>
    </citation>
    <scope>NUCLEOTIDE SEQUENCE</scope>
</reference>
<sequence length="215" mass="24459">MDSNCDLSMVNGQTEPKDPKWASSSTQITSRASETFSGVGSAISTETSLQPVAAPTMYCLRLAQQRPITERHVHFHAGVIDNEHMNRRKSKCCCIYRKPHPFGESSSSTDDECEHCFGHPEVRTRNRLEKQRIQEQQNGCSCCHHHHRLHSNRNNRPPTEEIAQHKDDLAKEEPKSVVNNESSLKLLNEENVKSSKPEKKNNSNNRLEVTFVELD</sequence>
<dbReference type="PANTHER" id="PTHR20835">
    <property type="entry name" value="E3 UBIQUITIN-PROTEIN LIGASE PPP1R11-RELATED"/>
    <property type="match status" value="1"/>
</dbReference>
<dbReference type="GO" id="GO:0008157">
    <property type="term" value="F:protein phosphatase 1 binding"/>
    <property type="evidence" value="ECO:0000353"/>
    <property type="project" value="FlyBase"/>
</dbReference>
<dbReference type="ExpressionAtlas" id="Q9VRC5">
    <property type="expression patterns" value="baseline and differential"/>
</dbReference>
<dbReference type="AGR" id="FB:FBgn0261624"/>